<dbReference type="Proteomes" id="UP000543836">
    <property type="component" value="Unassembled WGS sequence"/>
</dbReference>
<organism evidence="1 2">
    <name type="scientific">Rhizobium leucaenae</name>
    <dbReference type="NCBI Taxonomy" id="29450"/>
    <lineage>
        <taxon>Bacteria</taxon>
        <taxon>Pseudomonadati</taxon>
        <taxon>Pseudomonadota</taxon>
        <taxon>Alphaproteobacteria</taxon>
        <taxon>Hyphomicrobiales</taxon>
        <taxon>Rhizobiaceae</taxon>
        <taxon>Rhizobium/Agrobacterium group</taxon>
        <taxon>Rhizobium</taxon>
    </lineage>
</organism>
<dbReference type="RefSeq" id="WP_028753578.1">
    <property type="nucleotide sequence ID" value="NZ_JACIIG010000001.1"/>
</dbReference>
<accession>A0A7W7EK05</accession>
<name>A0A7W7EK05_9HYPH</name>
<reference evidence="1 2" key="1">
    <citation type="submission" date="2020-08" db="EMBL/GenBank/DDBJ databases">
        <title>Genomic Encyclopedia of Type Strains, Phase IV (KMG-V): Genome sequencing to study the core and pangenomes of soil and plant-associated prokaryotes.</title>
        <authorList>
            <person name="Whitman W."/>
        </authorList>
    </citation>
    <scope>NUCLEOTIDE SEQUENCE [LARGE SCALE GENOMIC DNA]</scope>
    <source>
        <strain evidence="1 2">SEMIA 492</strain>
    </source>
</reference>
<dbReference type="InterPro" id="IPR009962">
    <property type="entry name" value="DUF1488"/>
</dbReference>
<keyword evidence="2" id="KW-1185">Reference proteome</keyword>
<dbReference type="GeneID" id="32526812"/>
<dbReference type="EMBL" id="JACIIG010000001">
    <property type="protein sequence ID" value="MBB4566748.1"/>
    <property type="molecule type" value="Genomic_DNA"/>
</dbReference>
<comment type="caution">
    <text evidence="1">The sequence shown here is derived from an EMBL/GenBank/DDBJ whole genome shotgun (WGS) entry which is preliminary data.</text>
</comment>
<dbReference type="Pfam" id="PF07369">
    <property type="entry name" value="DUF1488"/>
    <property type="match status" value="1"/>
</dbReference>
<evidence type="ECO:0008006" key="3">
    <source>
        <dbReference type="Google" id="ProtNLM"/>
    </source>
</evidence>
<sequence length="91" mass="10231">MTLSFPNPSRSFDAIRNAVRFIGHDGVFEVLFFVEVDALAKSDAELQRTRASETKCLSAFDAFRASIQEVARKVYSRRHGNCVTLTAADFR</sequence>
<evidence type="ECO:0000313" key="1">
    <source>
        <dbReference type="EMBL" id="MBB4566748.1"/>
    </source>
</evidence>
<protein>
    <recommendedName>
        <fullName evidence="3">DUF1488 domain-containing protein</fullName>
    </recommendedName>
</protein>
<dbReference type="AlphaFoldDB" id="A0A7W7EK05"/>
<proteinExistence type="predicted"/>
<dbReference type="OrthoDB" id="7360668at2"/>
<evidence type="ECO:0000313" key="2">
    <source>
        <dbReference type="Proteomes" id="UP000543836"/>
    </source>
</evidence>
<gene>
    <name evidence="1" type="ORF">GGE60_000836</name>
</gene>